<comment type="caution">
    <text evidence="2">The sequence shown here is derived from an EMBL/GenBank/DDBJ whole genome shotgun (WGS) entry which is preliminary data.</text>
</comment>
<dbReference type="GO" id="GO:0016747">
    <property type="term" value="F:acyltransferase activity, transferring groups other than amino-acyl groups"/>
    <property type="evidence" value="ECO:0007669"/>
    <property type="project" value="InterPro"/>
</dbReference>
<name>A0A545TI36_9GAMM</name>
<keyword evidence="2" id="KW-0808">Transferase</keyword>
<organism evidence="2 3">
    <name type="scientific">Aliikangiella marina</name>
    <dbReference type="NCBI Taxonomy" id="1712262"/>
    <lineage>
        <taxon>Bacteria</taxon>
        <taxon>Pseudomonadati</taxon>
        <taxon>Pseudomonadota</taxon>
        <taxon>Gammaproteobacteria</taxon>
        <taxon>Oceanospirillales</taxon>
        <taxon>Pleioneaceae</taxon>
        <taxon>Aliikangiella</taxon>
    </lineage>
</organism>
<dbReference type="Gene3D" id="3.40.630.30">
    <property type="match status" value="1"/>
</dbReference>
<dbReference type="InterPro" id="IPR051531">
    <property type="entry name" value="N-acetyltransferase"/>
</dbReference>
<evidence type="ECO:0000313" key="2">
    <source>
        <dbReference type="EMBL" id="TQV76875.1"/>
    </source>
</evidence>
<reference evidence="2 3" key="1">
    <citation type="submission" date="2019-06" db="EMBL/GenBank/DDBJ databases">
        <title>Draft genome of Aliikangiella marina GYP-15.</title>
        <authorList>
            <person name="Wang G."/>
        </authorList>
    </citation>
    <scope>NUCLEOTIDE SEQUENCE [LARGE SCALE GENOMIC DNA]</scope>
    <source>
        <strain evidence="2 3">GYP-15</strain>
    </source>
</reference>
<dbReference type="InterPro" id="IPR016181">
    <property type="entry name" value="Acyl_CoA_acyltransferase"/>
</dbReference>
<feature type="domain" description="N-acetyltransferase" evidence="1">
    <location>
        <begin position="10"/>
        <end position="149"/>
    </location>
</feature>
<evidence type="ECO:0000313" key="3">
    <source>
        <dbReference type="Proteomes" id="UP000317839"/>
    </source>
</evidence>
<keyword evidence="3" id="KW-1185">Reference proteome</keyword>
<gene>
    <name evidence="2" type="ORF">FLL45_02670</name>
</gene>
<dbReference type="Proteomes" id="UP000317839">
    <property type="component" value="Unassembled WGS sequence"/>
</dbReference>
<dbReference type="AlphaFoldDB" id="A0A545TI36"/>
<dbReference type="Pfam" id="PF13302">
    <property type="entry name" value="Acetyltransf_3"/>
    <property type="match status" value="1"/>
</dbReference>
<dbReference type="InterPro" id="IPR000182">
    <property type="entry name" value="GNAT_dom"/>
</dbReference>
<accession>A0A545TI36</accession>
<sequence length="182" mass="20921">MQLEIETKNLLIKKIQSDDFELYRKLYSSPQVMKYISPVPPDEVIKKTFTKCLEPWSVNTKSSLVLTIFVKTCNSKVGILGVTTTDLKKMVAEPGIMLLPEHQSMGVAFEAFKECLKYCFDSIGYKKVQGSPHRENVASIKMIRKLGYQFYKTETLQIFDNCPPLTVDRHYLTKENFASFTK</sequence>
<dbReference type="EMBL" id="VIKR01000001">
    <property type="protein sequence ID" value="TQV76875.1"/>
    <property type="molecule type" value="Genomic_DNA"/>
</dbReference>
<dbReference type="OrthoDB" id="9801656at2"/>
<dbReference type="SUPFAM" id="SSF55729">
    <property type="entry name" value="Acyl-CoA N-acyltransferases (Nat)"/>
    <property type="match status" value="1"/>
</dbReference>
<dbReference type="PANTHER" id="PTHR43792">
    <property type="entry name" value="GNAT FAMILY, PUTATIVE (AFU_ORTHOLOGUE AFUA_3G00765)-RELATED-RELATED"/>
    <property type="match status" value="1"/>
</dbReference>
<dbReference type="RefSeq" id="WP_142888235.1">
    <property type="nucleotide sequence ID" value="NZ_VIKR01000001.1"/>
</dbReference>
<proteinExistence type="predicted"/>
<dbReference type="PANTHER" id="PTHR43792:SF16">
    <property type="entry name" value="N-ACETYLTRANSFERASE DOMAIN-CONTAINING PROTEIN"/>
    <property type="match status" value="1"/>
</dbReference>
<evidence type="ECO:0000259" key="1">
    <source>
        <dbReference type="Pfam" id="PF13302"/>
    </source>
</evidence>
<protein>
    <submittedName>
        <fullName evidence="2">GNAT family N-acetyltransferase</fullName>
    </submittedName>
</protein>